<feature type="domain" description="SCP2" evidence="1">
    <location>
        <begin position="54"/>
        <end position="123"/>
    </location>
</feature>
<dbReference type="EMBL" id="CP104003">
    <property type="protein sequence ID" value="UWM54865.1"/>
    <property type="molecule type" value="Genomic_DNA"/>
</dbReference>
<dbReference type="SUPFAM" id="SSF55718">
    <property type="entry name" value="SCP-like"/>
    <property type="match status" value="1"/>
</dbReference>
<dbReference type="Pfam" id="PF02036">
    <property type="entry name" value="SCP2"/>
    <property type="match status" value="1"/>
</dbReference>
<name>A0A9E7R562_9EURY</name>
<dbReference type="KEGG" id="ssai:N0B31_00970"/>
<accession>A0A9E7R562</accession>
<dbReference type="InterPro" id="IPR036527">
    <property type="entry name" value="SCP2_sterol-bd_dom_sf"/>
</dbReference>
<protein>
    <submittedName>
        <fullName evidence="2">SCP2 sterol-binding domain-containing protein</fullName>
    </submittedName>
</protein>
<sequence>MAYEFPSEAWMEEYKNRLNESEEYGEQGAGWGVGFDGDFIFHIVADDRLPEDRYFYIALEDGKCTAVKEVDDLDEVEHGFVMRGAYSDWQKLNDGEMGAIDGMMSGVFDLEGDMQKVMQYSGAAVAMTETSASIDTEYAY</sequence>
<reference evidence="2" key="1">
    <citation type="submission" date="2022-09" db="EMBL/GenBank/DDBJ databases">
        <title>Diverse halophilic archaea isolated from saline environments.</title>
        <authorList>
            <person name="Cui H.-L."/>
        </authorList>
    </citation>
    <scope>NUCLEOTIDE SEQUENCE</scope>
    <source>
        <strain evidence="2">ZS-35-S2</strain>
    </source>
</reference>
<dbReference type="Gene3D" id="3.30.1050.10">
    <property type="entry name" value="SCP2 sterol-binding domain"/>
    <property type="match status" value="1"/>
</dbReference>
<dbReference type="Proteomes" id="UP001057580">
    <property type="component" value="Chromosome"/>
</dbReference>
<proteinExistence type="predicted"/>
<evidence type="ECO:0000313" key="2">
    <source>
        <dbReference type="EMBL" id="UWM54865.1"/>
    </source>
</evidence>
<dbReference type="AlphaFoldDB" id="A0A9E7R562"/>
<dbReference type="InterPro" id="IPR003033">
    <property type="entry name" value="SCP2_sterol-bd_dom"/>
</dbReference>
<dbReference type="GeneID" id="74940950"/>
<gene>
    <name evidence="2" type="ORF">N0B31_00970</name>
</gene>
<evidence type="ECO:0000259" key="1">
    <source>
        <dbReference type="Pfam" id="PF02036"/>
    </source>
</evidence>
<organism evidence="2 3">
    <name type="scientific">Salinirubellus salinus</name>
    <dbReference type="NCBI Taxonomy" id="1364945"/>
    <lineage>
        <taxon>Archaea</taxon>
        <taxon>Methanobacteriati</taxon>
        <taxon>Methanobacteriota</taxon>
        <taxon>Stenosarchaea group</taxon>
        <taxon>Halobacteria</taxon>
        <taxon>Halobacteriales</taxon>
        <taxon>Natronomonadaceae</taxon>
        <taxon>Salinirubellus</taxon>
    </lineage>
</organism>
<keyword evidence="3" id="KW-1185">Reference proteome</keyword>
<evidence type="ECO:0000313" key="3">
    <source>
        <dbReference type="Proteomes" id="UP001057580"/>
    </source>
</evidence>
<dbReference type="RefSeq" id="WP_260593865.1">
    <property type="nucleotide sequence ID" value="NZ_CP104003.1"/>
</dbReference>